<keyword evidence="4 7" id="KW-0472">Membrane</keyword>
<dbReference type="InterPro" id="IPR049326">
    <property type="entry name" value="Rhodopsin_dom_fungi"/>
</dbReference>
<reference evidence="9" key="1">
    <citation type="submission" date="2018-08" db="EMBL/GenBank/DDBJ databases">
        <title>Draft genome sequence of azole-resistant Aspergillus thermomutatus (Neosartorya pseudofischeri) strain HMR AF 39, isolated from a human nasal aspirate.</title>
        <authorList>
            <person name="Parent-Michaud M."/>
            <person name="Dufresne P.J."/>
            <person name="Fournier E."/>
            <person name="Martineau C."/>
            <person name="Moreira S."/>
            <person name="Perkins V."/>
            <person name="De Repentigny L."/>
            <person name="Dufresne S.F."/>
        </authorList>
    </citation>
    <scope>NUCLEOTIDE SEQUENCE [LARGE SCALE GENOMIC DNA]</scope>
    <source>
        <strain evidence="9">HMR AF 39</strain>
    </source>
</reference>
<evidence type="ECO:0000256" key="1">
    <source>
        <dbReference type="ARBA" id="ARBA00004141"/>
    </source>
</evidence>
<feature type="compositionally biased region" description="Low complexity" evidence="6">
    <location>
        <begin position="284"/>
        <end position="304"/>
    </location>
</feature>
<evidence type="ECO:0000256" key="2">
    <source>
        <dbReference type="ARBA" id="ARBA00022692"/>
    </source>
</evidence>
<evidence type="ECO:0000313" key="10">
    <source>
        <dbReference type="Proteomes" id="UP000215305"/>
    </source>
</evidence>
<dbReference type="InterPro" id="IPR052337">
    <property type="entry name" value="SAT4-like"/>
</dbReference>
<name>A0A397G9F4_ASPTH</name>
<evidence type="ECO:0000256" key="4">
    <source>
        <dbReference type="ARBA" id="ARBA00023136"/>
    </source>
</evidence>
<feature type="transmembrane region" description="Helical" evidence="7">
    <location>
        <begin position="132"/>
        <end position="159"/>
    </location>
</feature>
<evidence type="ECO:0000256" key="6">
    <source>
        <dbReference type="SAM" id="MobiDB-lite"/>
    </source>
</evidence>
<keyword evidence="10" id="KW-1185">Reference proteome</keyword>
<feature type="compositionally biased region" description="Low complexity" evidence="6">
    <location>
        <begin position="592"/>
        <end position="616"/>
    </location>
</feature>
<dbReference type="GO" id="GO:0016020">
    <property type="term" value="C:membrane"/>
    <property type="evidence" value="ECO:0007669"/>
    <property type="project" value="UniProtKB-SubCell"/>
</dbReference>
<feature type="compositionally biased region" description="Basic and acidic residues" evidence="6">
    <location>
        <begin position="685"/>
        <end position="698"/>
    </location>
</feature>
<evidence type="ECO:0000313" key="9">
    <source>
        <dbReference type="EMBL" id="RHZ46016.1"/>
    </source>
</evidence>
<gene>
    <name evidence="9" type="ORF">CDV56_104254</name>
</gene>
<dbReference type="GeneID" id="38126228"/>
<dbReference type="AlphaFoldDB" id="A0A397G9F4"/>
<accession>A0A397G9F4</accession>
<dbReference type="EMBL" id="NKHU02000266">
    <property type="protein sequence ID" value="RHZ46016.1"/>
    <property type="molecule type" value="Genomic_DNA"/>
</dbReference>
<feature type="region of interest" description="Disordered" evidence="6">
    <location>
        <begin position="582"/>
        <end position="698"/>
    </location>
</feature>
<evidence type="ECO:0000259" key="8">
    <source>
        <dbReference type="Pfam" id="PF20684"/>
    </source>
</evidence>
<protein>
    <recommendedName>
        <fullName evidence="8">Rhodopsin domain-containing protein</fullName>
    </recommendedName>
</protein>
<comment type="caution">
    <text evidence="9">The sequence shown here is derived from an EMBL/GenBank/DDBJ whole genome shotgun (WGS) entry which is preliminary data.</text>
</comment>
<keyword evidence="2 7" id="KW-0812">Transmembrane</keyword>
<feature type="transmembrane region" description="Helical" evidence="7">
    <location>
        <begin position="213"/>
        <end position="231"/>
    </location>
</feature>
<feature type="transmembrane region" description="Helical" evidence="7">
    <location>
        <begin position="94"/>
        <end position="120"/>
    </location>
</feature>
<feature type="compositionally biased region" description="Low complexity" evidence="6">
    <location>
        <begin position="655"/>
        <end position="667"/>
    </location>
</feature>
<dbReference type="RefSeq" id="XP_026610960.1">
    <property type="nucleotide sequence ID" value="XM_026757873.1"/>
</dbReference>
<dbReference type="Proteomes" id="UP000215305">
    <property type="component" value="Unassembled WGS sequence"/>
</dbReference>
<dbReference type="Pfam" id="PF20684">
    <property type="entry name" value="Fung_rhodopsin"/>
    <property type="match status" value="1"/>
</dbReference>
<dbReference type="PANTHER" id="PTHR33048">
    <property type="entry name" value="PTH11-LIKE INTEGRAL MEMBRANE PROTEIN (AFU_ORTHOLOGUE AFUA_5G11245)"/>
    <property type="match status" value="1"/>
</dbReference>
<organism evidence="9 10">
    <name type="scientific">Aspergillus thermomutatus</name>
    <name type="common">Neosartorya pseudofischeri</name>
    <dbReference type="NCBI Taxonomy" id="41047"/>
    <lineage>
        <taxon>Eukaryota</taxon>
        <taxon>Fungi</taxon>
        <taxon>Dikarya</taxon>
        <taxon>Ascomycota</taxon>
        <taxon>Pezizomycotina</taxon>
        <taxon>Eurotiomycetes</taxon>
        <taxon>Eurotiomycetidae</taxon>
        <taxon>Eurotiales</taxon>
        <taxon>Aspergillaceae</taxon>
        <taxon>Aspergillus</taxon>
        <taxon>Aspergillus subgen. Fumigati</taxon>
    </lineage>
</organism>
<proteinExistence type="inferred from homology"/>
<sequence>MTVIFPIQTQAQRSVLGVALTFSILAVVAVSLRLFAHHIAHKKWTLSDYFLIAACIFAVGLQSISITGVFQAGIGFDHVPSIVAVYGMEPITKLLQLIIPLQFLWVLSLSCTKISILLLYLRIFPVVRVVRIAWATIGVIVAWTIATILAGCLICRPFAFNWDQSIPGGSCGDQVTSFTVTGVINLVTDVAVLVTPMPSLYRLQMATYKKATLITVFGLGVVTCVISALRISVLSSMDFTDITYTIPRANIFSGLEPCLAVILASVPMMRPLLGRSVYTPNGTGPKSSSPSAGPKPDPSAAGDGFQRLEDDSSQLCLQPEAEGPSFGLDWTPVGMLSTLYTNDVYFERADGDTISLFTFCLVRSVLPFNPIKLPCGTSWSSLSTKLPNHSPLTLHRGPRVFARNVPSKAALFPPGSRADWLGSPRTPKSVHSISVIGTEAEPPETFPDLIDAARARVESYKNGNRPQEEYLRPSLNAFLDWFPPDGQTSTARDIVKAGDDDNKLWEMFHNILTGVLYPIFRNWAKPGFTNTLSDILSRYDFPTPPASELNSCGYWGPLDWVTGRYLVNREIKAISKAIDWSPAKPASAPTLPVSDSAPSSAAEPTPPSLSDSAPSSAVETTPPSLTDAEKPEKPLLISDLIPPNSFSDHRERPRSPSTPSSHSLQSPVYDSPAAPRQIAVSPTEIEARPGRPLLAREV</sequence>
<keyword evidence="3 7" id="KW-1133">Transmembrane helix</keyword>
<comment type="similarity">
    <text evidence="5">Belongs to the SAT4 family.</text>
</comment>
<evidence type="ECO:0000256" key="3">
    <source>
        <dbReference type="ARBA" id="ARBA00022989"/>
    </source>
</evidence>
<evidence type="ECO:0000256" key="5">
    <source>
        <dbReference type="ARBA" id="ARBA00038359"/>
    </source>
</evidence>
<comment type="subcellular location">
    <subcellularLocation>
        <location evidence="1">Membrane</location>
        <topology evidence="1">Multi-pass membrane protein</topology>
    </subcellularLocation>
</comment>
<feature type="transmembrane region" description="Helical" evidence="7">
    <location>
        <begin position="179"/>
        <end position="201"/>
    </location>
</feature>
<dbReference type="PANTHER" id="PTHR33048:SF57">
    <property type="entry name" value="INTEGRAL MEMBRANE PROTEIN-RELATED"/>
    <property type="match status" value="1"/>
</dbReference>
<evidence type="ECO:0000256" key="7">
    <source>
        <dbReference type="SAM" id="Phobius"/>
    </source>
</evidence>
<feature type="region of interest" description="Disordered" evidence="6">
    <location>
        <begin position="279"/>
        <end position="304"/>
    </location>
</feature>
<feature type="transmembrane region" description="Helical" evidence="7">
    <location>
        <begin position="15"/>
        <end position="36"/>
    </location>
</feature>
<dbReference type="VEuPathDB" id="FungiDB:CDV56_104254"/>
<dbReference type="OrthoDB" id="10017208at2759"/>
<feature type="domain" description="Rhodopsin" evidence="8">
    <location>
        <begin position="32"/>
        <end position="274"/>
    </location>
</feature>
<feature type="transmembrane region" description="Helical" evidence="7">
    <location>
        <begin position="48"/>
        <end position="74"/>
    </location>
</feature>